<dbReference type="RefSeq" id="WP_246195874.1">
    <property type="nucleotide sequence ID" value="NZ_QPJC01000028.1"/>
</dbReference>
<proteinExistence type="predicted"/>
<dbReference type="Pfam" id="PF04149">
    <property type="entry name" value="DUF397"/>
    <property type="match status" value="1"/>
</dbReference>
<evidence type="ECO:0000259" key="1">
    <source>
        <dbReference type="Pfam" id="PF04149"/>
    </source>
</evidence>
<evidence type="ECO:0000313" key="2">
    <source>
        <dbReference type="EMBL" id="RCW37478.1"/>
    </source>
</evidence>
<reference evidence="2 3" key="1">
    <citation type="submission" date="2018-07" db="EMBL/GenBank/DDBJ databases">
        <title>Genomic Encyclopedia of Type Strains, Phase III (KMG-III): the genomes of soil and plant-associated and newly described type strains.</title>
        <authorList>
            <person name="Whitman W."/>
        </authorList>
    </citation>
    <scope>NUCLEOTIDE SEQUENCE [LARGE SCALE GENOMIC DNA]</scope>
    <source>
        <strain evidence="2 3">CECT 8575</strain>
    </source>
</reference>
<accession>A0A368V8N8</accession>
<protein>
    <submittedName>
        <fullName evidence="2">Uncharacterized protein DUF397</fullName>
    </submittedName>
</protein>
<dbReference type="InterPro" id="IPR007278">
    <property type="entry name" value="DUF397"/>
</dbReference>
<dbReference type="Proteomes" id="UP000253495">
    <property type="component" value="Unassembled WGS sequence"/>
</dbReference>
<keyword evidence="3" id="KW-1185">Reference proteome</keyword>
<organism evidence="2 3">
    <name type="scientific">Halopolyspora algeriensis</name>
    <dbReference type="NCBI Taxonomy" id="1500506"/>
    <lineage>
        <taxon>Bacteria</taxon>
        <taxon>Bacillati</taxon>
        <taxon>Actinomycetota</taxon>
        <taxon>Actinomycetes</taxon>
        <taxon>Actinomycetes incertae sedis</taxon>
        <taxon>Halopolyspora</taxon>
    </lineage>
</organism>
<dbReference type="EMBL" id="QPJC01000028">
    <property type="protein sequence ID" value="RCW37478.1"/>
    <property type="molecule type" value="Genomic_DNA"/>
</dbReference>
<evidence type="ECO:0000313" key="3">
    <source>
        <dbReference type="Proteomes" id="UP000253495"/>
    </source>
</evidence>
<dbReference type="AlphaFoldDB" id="A0A368V8N8"/>
<name>A0A368V8N8_9ACTN</name>
<feature type="domain" description="DUF397" evidence="1">
    <location>
        <begin position="3"/>
        <end position="54"/>
    </location>
</feature>
<sequence>MITWQKSSYSGPSGNCVEVGFTIEAIGVRDTKARQGGQLTLAPARWHSFLTALKHGTYDRRRDRSPAW</sequence>
<gene>
    <name evidence="2" type="ORF">DFQ14_1286</name>
</gene>
<comment type="caution">
    <text evidence="2">The sequence shown here is derived from an EMBL/GenBank/DDBJ whole genome shotgun (WGS) entry which is preliminary data.</text>
</comment>